<sequence>KTVDKYNLKRHKLKNPLRIRRDKTTEIHSTGVKLELALKSVSKDYVLNYNTEAIVSDIITSHELTLGGTFAKDTGVVNKEFLSADFGLGEEPDIVDIPETALRGRRVITAANKPNGEYKRVIIPQKEANKLVLDLVQEYKHLFNPTLPKEGCKLGKFGIELIDLEKITTVRPRHYSPFVTEEIEKHVKGLLEEGLIVESDSPWSAPALLTDKKGNDTRLCVDYSALNRNTLPLPFPIPMIAKMLTRLGGKKWYGILDLRSGFHQINIKEDSTKYTAFTTPSGHYEYRRLPFGLKNAPTHFQGQMSRAFRGLIPEVCEIYIDDIIIAANSLEQLVEKLRQVFDRLNNLNLRLKAKKCVIGAKKIEYLGMELSEKGQTIAESRLQGIRDLKHPTNKKQLKTLLGFLGYFRQFIRNYATIASPLIEMTAKQKSFVWKEPQEGAFKKLKELLLKRPVLTHIDYEKEIVLRTDASDVGAGGVLLQRSKDGKEEHILYISKAFRGAQLNWPTIE</sequence>
<comment type="caution">
    <text evidence="3">The sequence shown here is derived from an EMBL/GenBank/DDBJ whole genome shotgun (WGS) entry which is preliminary data.</text>
</comment>
<dbReference type="PANTHER" id="PTHR33064">
    <property type="entry name" value="POL PROTEIN"/>
    <property type="match status" value="1"/>
</dbReference>
<keyword evidence="4" id="KW-1185">Reference proteome</keyword>
<dbReference type="InterPro" id="IPR000477">
    <property type="entry name" value="RT_dom"/>
</dbReference>
<dbReference type="Pfam" id="PF17919">
    <property type="entry name" value="RT_RNaseH_2"/>
    <property type="match status" value="1"/>
</dbReference>
<feature type="non-terminal residue" evidence="3">
    <location>
        <position position="1"/>
    </location>
</feature>
<organism evidence="3 4">
    <name type="scientific">Aduncisulcus paluster</name>
    <dbReference type="NCBI Taxonomy" id="2918883"/>
    <lineage>
        <taxon>Eukaryota</taxon>
        <taxon>Metamonada</taxon>
        <taxon>Carpediemonas-like organisms</taxon>
        <taxon>Aduncisulcus</taxon>
    </lineage>
</organism>
<dbReference type="Gene3D" id="3.10.10.10">
    <property type="entry name" value="HIV Type 1 Reverse Transcriptase, subunit A, domain 1"/>
    <property type="match status" value="1"/>
</dbReference>
<gene>
    <name evidence="3" type="ORF">ADUPG1_007353</name>
</gene>
<protein>
    <recommendedName>
        <fullName evidence="2">Reverse transcriptase domain-containing protein</fullName>
    </recommendedName>
</protein>
<keyword evidence="1" id="KW-0175">Coiled coil</keyword>
<proteinExistence type="predicted"/>
<dbReference type="EMBL" id="BQXS01010262">
    <property type="protein sequence ID" value="GKT33449.1"/>
    <property type="molecule type" value="Genomic_DNA"/>
</dbReference>
<accession>A0ABQ5KQ33</accession>
<dbReference type="InterPro" id="IPR051320">
    <property type="entry name" value="Viral_Replic_Matur_Polypro"/>
</dbReference>
<dbReference type="SUPFAM" id="SSF56672">
    <property type="entry name" value="DNA/RNA polymerases"/>
    <property type="match status" value="1"/>
</dbReference>
<dbReference type="InterPro" id="IPR043502">
    <property type="entry name" value="DNA/RNA_pol_sf"/>
</dbReference>
<dbReference type="Gene3D" id="3.30.70.270">
    <property type="match status" value="2"/>
</dbReference>
<dbReference type="CDD" id="cd01647">
    <property type="entry name" value="RT_LTR"/>
    <property type="match status" value="1"/>
</dbReference>
<dbReference type="PANTHER" id="PTHR33064:SF37">
    <property type="entry name" value="RIBONUCLEASE H"/>
    <property type="match status" value="1"/>
</dbReference>
<dbReference type="Proteomes" id="UP001057375">
    <property type="component" value="Unassembled WGS sequence"/>
</dbReference>
<reference evidence="3" key="1">
    <citation type="submission" date="2022-03" db="EMBL/GenBank/DDBJ databases">
        <title>Draft genome sequence of Aduncisulcus paluster, a free-living microaerophilic Fornicata.</title>
        <authorList>
            <person name="Yuyama I."/>
            <person name="Kume K."/>
            <person name="Tamura T."/>
            <person name="Inagaki Y."/>
            <person name="Hashimoto T."/>
        </authorList>
    </citation>
    <scope>NUCLEOTIDE SEQUENCE</scope>
    <source>
        <strain evidence="3">NY0171</strain>
    </source>
</reference>
<evidence type="ECO:0000313" key="4">
    <source>
        <dbReference type="Proteomes" id="UP001057375"/>
    </source>
</evidence>
<name>A0ABQ5KQ33_9EUKA</name>
<dbReference type="InterPro" id="IPR043128">
    <property type="entry name" value="Rev_trsase/Diguanyl_cyclase"/>
</dbReference>
<feature type="non-terminal residue" evidence="3">
    <location>
        <position position="508"/>
    </location>
</feature>
<feature type="domain" description="Reverse transcriptase" evidence="2">
    <location>
        <begin position="191"/>
        <end position="370"/>
    </location>
</feature>
<feature type="coiled-coil region" evidence="1">
    <location>
        <begin position="327"/>
        <end position="354"/>
    </location>
</feature>
<evidence type="ECO:0000313" key="3">
    <source>
        <dbReference type="EMBL" id="GKT33449.1"/>
    </source>
</evidence>
<dbReference type="InterPro" id="IPR041577">
    <property type="entry name" value="RT_RNaseH_2"/>
</dbReference>
<evidence type="ECO:0000259" key="2">
    <source>
        <dbReference type="PROSITE" id="PS50878"/>
    </source>
</evidence>
<dbReference type="PROSITE" id="PS50878">
    <property type="entry name" value="RT_POL"/>
    <property type="match status" value="1"/>
</dbReference>
<evidence type="ECO:0000256" key="1">
    <source>
        <dbReference type="SAM" id="Coils"/>
    </source>
</evidence>
<dbReference type="Pfam" id="PF00078">
    <property type="entry name" value="RVT_1"/>
    <property type="match status" value="1"/>
</dbReference>